<keyword evidence="2" id="KW-1185">Reference proteome</keyword>
<evidence type="ECO:0000313" key="1">
    <source>
        <dbReference type="EMBL" id="AYB47162.1"/>
    </source>
</evidence>
<reference evidence="1 2" key="1">
    <citation type="submission" date="2018-09" db="EMBL/GenBank/DDBJ databases">
        <title>Genome Sequence of Paenibacillus lautus Strain E7593-69, Azo Dye-Degrading Bacteria, Isolated from Commercial Tattoo Inks.</title>
        <authorList>
            <person name="Nho S.W."/>
            <person name="Kim S.-J."/>
            <person name="Kweon O."/>
            <person name="Cerniglia C.E."/>
        </authorList>
    </citation>
    <scope>NUCLEOTIDE SEQUENCE [LARGE SCALE GENOMIC DNA]</scope>
    <source>
        <strain evidence="1 2">E7593-69</strain>
    </source>
</reference>
<evidence type="ECO:0000313" key="2">
    <source>
        <dbReference type="Proteomes" id="UP000266552"/>
    </source>
</evidence>
<sequence length="77" mass="9319">MIKCEGCPKEAKYIVYDQPHCTACMLDAVECRGYVEVRWIEDEPWLPNQSKRRIRRHPSFGVRWRKKVRRSLSKIHF</sequence>
<protein>
    <submittedName>
        <fullName evidence="1">Uncharacterized protein</fullName>
    </submittedName>
</protein>
<dbReference type="KEGG" id="plw:D5F53_29390"/>
<gene>
    <name evidence="1" type="ORF">D5F53_29390</name>
</gene>
<organism evidence="1 2">
    <name type="scientific">Paenibacillus lautus</name>
    <name type="common">Bacillus lautus</name>
    <dbReference type="NCBI Taxonomy" id="1401"/>
    <lineage>
        <taxon>Bacteria</taxon>
        <taxon>Bacillati</taxon>
        <taxon>Bacillota</taxon>
        <taxon>Bacilli</taxon>
        <taxon>Bacillales</taxon>
        <taxon>Paenibacillaceae</taxon>
        <taxon>Paenibacillus</taxon>
    </lineage>
</organism>
<proteinExistence type="predicted"/>
<name>A0A385TXE3_PAELA</name>
<dbReference type="EMBL" id="CP032412">
    <property type="protein sequence ID" value="AYB47162.1"/>
    <property type="molecule type" value="Genomic_DNA"/>
</dbReference>
<dbReference type="AlphaFoldDB" id="A0A385TXE3"/>
<accession>A0A385TXE3</accession>
<dbReference type="Proteomes" id="UP000266552">
    <property type="component" value="Chromosome"/>
</dbReference>